<dbReference type="InterPro" id="IPR027405">
    <property type="entry name" value="YidB-like"/>
</dbReference>
<evidence type="ECO:0000313" key="6">
    <source>
        <dbReference type="EMBL" id="QSX76251.1"/>
    </source>
</evidence>
<keyword evidence="3" id="KW-0998">Cell outer membrane</keyword>
<dbReference type="Proteomes" id="UP000663400">
    <property type="component" value="Chromosome"/>
</dbReference>
<dbReference type="InterPro" id="IPR006664">
    <property type="entry name" value="OMP_bac"/>
</dbReference>
<dbReference type="Gene3D" id="1.10.10.690">
    <property type="entry name" value="YidB-like"/>
    <property type="match status" value="1"/>
</dbReference>
<dbReference type="InterPro" id="IPR006665">
    <property type="entry name" value="OmpA-like"/>
</dbReference>
<sequence length="351" mass="36544">MFGQILEQVSRRFGLDPDQAKRLMGLLVAQVFNPKQGGPAGFIQSFRNQGLGDLIDSWLGPGPNQPITPAQLEGVLGSDTLSSFSNRLGLPAATVGTAAAAMLPDAIDELSEHGDLPVAASPLSQKLEHWFGGIGMGLDEFGQWAAASAVGAAGVAAAAPLRPDPPAVEPARSRSRAHHLLPWLLIGGVIAAAVLLPRGCHGERTGVTEAPTAAVNGDAATQALDQLISRDFTADDLVHALNLMVVHFDTDSARISAQSDAILAKAAVAMKKSPAGTRIEIGGHTDNSGDAAANLKLSQDRADAVKQRLIEQGVDASILTSVGHGQDQPVADNATDEGRARNRRIEFSVVK</sequence>
<dbReference type="SUPFAM" id="SSF140804">
    <property type="entry name" value="YidB-like"/>
    <property type="match status" value="1"/>
</dbReference>
<dbReference type="CDD" id="cd07185">
    <property type="entry name" value="OmpA_C-like"/>
    <property type="match status" value="1"/>
</dbReference>
<dbReference type="PRINTS" id="PR01021">
    <property type="entry name" value="OMPADOMAIN"/>
</dbReference>
<keyword evidence="7" id="KW-1185">Reference proteome</keyword>
<evidence type="ECO:0000313" key="7">
    <source>
        <dbReference type="Proteomes" id="UP000663400"/>
    </source>
</evidence>
<keyword evidence="2 4" id="KW-0472">Membrane</keyword>
<dbReference type="Gene3D" id="3.30.1330.60">
    <property type="entry name" value="OmpA-like domain"/>
    <property type="match status" value="1"/>
</dbReference>
<reference evidence="6 7" key="1">
    <citation type="submission" date="2021-02" db="EMBL/GenBank/DDBJ databases">
        <title>Lysobacter arenosi sp. nov., isolated from soil of gangwondo yeongwol, south Korea.</title>
        <authorList>
            <person name="Kim K.R."/>
            <person name="Kim K.H."/>
            <person name="Jeon C.O."/>
        </authorList>
    </citation>
    <scope>NUCLEOTIDE SEQUENCE [LARGE SCALE GENOMIC DNA]</scope>
    <source>
        <strain evidence="6 7">R7</strain>
    </source>
</reference>
<evidence type="ECO:0000256" key="1">
    <source>
        <dbReference type="ARBA" id="ARBA00004442"/>
    </source>
</evidence>
<evidence type="ECO:0000259" key="5">
    <source>
        <dbReference type="PROSITE" id="PS51123"/>
    </source>
</evidence>
<dbReference type="Pfam" id="PF20159">
    <property type="entry name" value="YidB"/>
    <property type="match status" value="1"/>
</dbReference>
<dbReference type="InterPro" id="IPR036737">
    <property type="entry name" value="OmpA-like_sf"/>
</dbReference>
<evidence type="ECO:0000256" key="2">
    <source>
        <dbReference type="ARBA" id="ARBA00023136"/>
    </source>
</evidence>
<dbReference type="InterPro" id="IPR050330">
    <property type="entry name" value="Bact_OuterMem_StrucFunc"/>
</dbReference>
<organism evidence="6 7">
    <name type="scientific">Lysobacter arenosi</name>
    <dbReference type="NCBI Taxonomy" id="2795387"/>
    <lineage>
        <taxon>Bacteria</taxon>
        <taxon>Pseudomonadati</taxon>
        <taxon>Pseudomonadota</taxon>
        <taxon>Gammaproteobacteria</taxon>
        <taxon>Lysobacterales</taxon>
        <taxon>Lysobacteraceae</taxon>
        <taxon>Lysobacter</taxon>
    </lineage>
</organism>
<gene>
    <name evidence="6" type="ORF">HIV01_007110</name>
</gene>
<dbReference type="PANTHER" id="PTHR30329:SF21">
    <property type="entry name" value="LIPOPROTEIN YIAD-RELATED"/>
    <property type="match status" value="1"/>
</dbReference>
<feature type="domain" description="OmpA-like" evidence="5">
    <location>
        <begin position="235"/>
        <end position="351"/>
    </location>
</feature>
<name>A0ABX7RG39_9GAMM</name>
<proteinExistence type="predicted"/>
<dbReference type="PROSITE" id="PS51123">
    <property type="entry name" value="OMPA_2"/>
    <property type="match status" value="1"/>
</dbReference>
<evidence type="ECO:0000256" key="3">
    <source>
        <dbReference type="ARBA" id="ARBA00023237"/>
    </source>
</evidence>
<dbReference type="Pfam" id="PF00691">
    <property type="entry name" value="OmpA"/>
    <property type="match status" value="1"/>
</dbReference>
<dbReference type="InterPro" id="IPR045372">
    <property type="entry name" value="YidB"/>
</dbReference>
<protein>
    <submittedName>
        <fullName evidence="6">OmpA family protein</fullName>
    </submittedName>
</protein>
<evidence type="ECO:0000256" key="4">
    <source>
        <dbReference type="PROSITE-ProRule" id="PRU00473"/>
    </source>
</evidence>
<dbReference type="PANTHER" id="PTHR30329">
    <property type="entry name" value="STATOR ELEMENT OF FLAGELLAR MOTOR COMPLEX"/>
    <property type="match status" value="1"/>
</dbReference>
<dbReference type="RefSeq" id="WP_200605764.1">
    <property type="nucleotide sequence ID" value="NZ_CP071517.1"/>
</dbReference>
<accession>A0ABX7RG39</accession>
<dbReference type="SUPFAM" id="SSF103088">
    <property type="entry name" value="OmpA-like"/>
    <property type="match status" value="1"/>
</dbReference>
<comment type="subcellular location">
    <subcellularLocation>
        <location evidence="1">Cell outer membrane</location>
    </subcellularLocation>
</comment>
<dbReference type="EMBL" id="CP071517">
    <property type="protein sequence ID" value="QSX76251.1"/>
    <property type="molecule type" value="Genomic_DNA"/>
</dbReference>